<dbReference type="AlphaFoldDB" id="A0A919VSE0"/>
<gene>
    <name evidence="2" type="ORF">Aau02nite_62420</name>
</gene>
<keyword evidence="1" id="KW-0472">Membrane</keyword>
<reference evidence="2" key="1">
    <citation type="submission" date="2021-03" db="EMBL/GenBank/DDBJ databases">
        <title>Whole genome shotgun sequence of Actinoplanes auranticolor NBRC 12245.</title>
        <authorList>
            <person name="Komaki H."/>
            <person name="Tamura T."/>
        </authorList>
    </citation>
    <scope>NUCLEOTIDE SEQUENCE</scope>
    <source>
        <strain evidence="2">NBRC 12245</strain>
    </source>
</reference>
<feature type="transmembrane region" description="Helical" evidence="1">
    <location>
        <begin position="100"/>
        <end position="120"/>
    </location>
</feature>
<dbReference type="EMBL" id="BOQL01000052">
    <property type="protein sequence ID" value="GIM74726.1"/>
    <property type="molecule type" value="Genomic_DNA"/>
</dbReference>
<dbReference type="Proteomes" id="UP000681340">
    <property type="component" value="Unassembled WGS sequence"/>
</dbReference>
<proteinExistence type="predicted"/>
<sequence length="136" mass="14386">MPRRVRAVVAVTVAVFAYGTVVHLTQLYLGGLDPYPSMPGWLAVYFVSLTLLDPAAAVLLALRRRAGLVLGVVVLVTDALANAYANYVVDRAGGVTPGRVGQAVITALAVGLLLAAPRIAPWLSGRPLFRRPLADR</sequence>
<feature type="transmembrane region" description="Helical" evidence="1">
    <location>
        <begin position="7"/>
        <end position="29"/>
    </location>
</feature>
<evidence type="ECO:0000256" key="1">
    <source>
        <dbReference type="SAM" id="Phobius"/>
    </source>
</evidence>
<organism evidence="2 3">
    <name type="scientific">Actinoplanes auranticolor</name>
    <dbReference type="NCBI Taxonomy" id="47988"/>
    <lineage>
        <taxon>Bacteria</taxon>
        <taxon>Bacillati</taxon>
        <taxon>Actinomycetota</taxon>
        <taxon>Actinomycetes</taxon>
        <taxon>Micromonosporales</taxon>
        <taxon>Micromonosporaceae</taxon>
        <taxon>Actinoplanes</taxon>
    </lineage>
</organism>
<keyword evidence="1" id="KW-1133">Transmembrane helix</keyword>
<comment type="caution">
    <text evidence="2">The sequence shown here is derived from an EMBL/GenBank/DDBJ whole genome shotgun (WGS) entry which is preliminary data.</text>
</comment>
<keyword evidence="3" id="KW-1185">Reference proteome</keyword>
<evidence type="ECO:0000313" key="3">
    <source>
        <dbReference type="Proteomes" id="UP000681340"/>
    </source>
</evidence>
<evidence type="ECO:0000313" key="2">
    <source>
        <dbReference type="EMBL" id="GIM74726.1"/>
    </source>
</evidence>
<feature type="transmembrane region" description="Helical" evidence="1">
    <location>
        <begin position="68"/>
        <end position="88"/>
    </location>
</feature>
<feature type="transmembrane region" description="Helical" evidence="1">
    <location>
        <begin position="41"/>
        <end position="61"/>
    </location>
</feature>
<name>A0A919VSE0_9ACTN</name>
<protein>
    <submittedName>
        <fullName evidence="2">Uncharacterized protein</fullName>
    </submittedName>
</protein>
<keyword evidence="1" id="KW-0812">Transmembrane</keyword>
<accession>A0A919VSE0</accession>